<dbReference type="EMBL" id="JAQMLA010000006">
    <property type="protein sequence ID" value="MDB8685705.1"/>
    <property type="molecule type" value="Genomic_DNA"/>
</dbReference>
<dbReference type="EMBL" id="QRTJ01000003">
    <property type="protein sequence ID" value="RGQ70640.1"/>
    <property type="molecule type" value="Genomic_DNA"/>
</dbReference>
<evidence type="ECO:0000313" key="24">
    <source>
        <dbReference type="EMBL" id="RGT38780.1"/>
    </source>
</evidence>
<dbReference type="Proteomes" id="UP000234849">
    <property type="component" value="Unassembled WGS sequence"/>
</dbReference>
<dbReference type="Proteomes" id="UP001076974">
    <property type="component" value="Unassembled WGS sequence"/>
</dbReference>
<reference evidence="11" key="6">
    <citation type="submission" date="2022-11" db="EMBL/GenBank/DDBJ databases">
        <title>Temperate bacteriophages infecting mucin-degrading bacterium Ruminococcus gnavus from the human gut.</title>
        <authorList>
            <person name="Buttimer C."/>
        </authorList>
    </citation>
    <scope>NUCLEOTIDE SEQUENCE</scope>
    <source>
        <strain evidence="11">CCUG 52279</strain>
    </source>
</reference>
<reference evidence="9" key="5">
    <citation type="submission" date="2021-10" db="EMBL/GenBank/DDBJ databases">
        <title>Collection of gut derived symbiotic bacterial strains cultured from healthy donors.</title>
        <authorList>
            <person name="Lin H."/>
            <person name="Littmann E."/>
            <person name="Claire K."/>
            <person name="Pamer E."/>
        </authorList>
    </citation>
    <scope>NUCLEOTIDE SEQUENCE</scope>
    <source>
        <strain evidence="10">MSK.23.18</strain>
        <strain evidence="9">MSK.23.4</strain>
    </source>
</reference>
<keyword evidence="6 8" id="KW-1133">Transmembrane helix</keyword>
<dbReference type="Proteomes" id="UP001211731">
    <property type="component" value="Unassembled WGS sequence"/>
</dbReference>
<dbReference type="Proteomes" id="UP001297422">
    <property type="component" value="Unassembled WGS sequence"/>
</dbReference>
<dbReference type="Proteomes" id="UP000286137">
    <property type="component" value="Unassembled WGS sequence"/>
</dbReference>
<comment type="similarity">
    <text evidence="2">Belongs to the MreD family.</text>
</comment>
<evidence type="ECO:0000256" key="2">
    <source>
        <dbReference type="ARBA" id="ARBA00007776"/>
    </source>
</evidence>
<name>A0A2N5P657_MEDGN</name>
<dbReference type="STRING" id="33038.GCA_900067245_00133"/>
<dbReference type="Proteomes" id="UP000285697">
    <property type="component" value="Unassembled WGS sequence"/>
</dbReference>
<reference evidence="16" key="4">
    <citation type="submission" date="2020-02" db="EMBL/GenBank/DDBJ databases">
        <authorList>
            <person name="Littmann E."/>
            <person name="Sorbara M."/>
        </authorList>
    </citation>
    <scope>NUCLEOTIDE SEQUENCE</scope>
    <source>
        <strain evidence="18">MSK.11.9</strain>
        <strain evidence="17">MSK.15.32</strain>
        <strain evidence="16">MSK.22.53</strain>
    </source>
</reference>
<dbReference type="EMBL" id="QRIA01000002">
    <property type="protein sequence ID" value="RHG21885.1"/>
    <property type="molecule type" value="Genomic_DNA"/>
</dbReference>
<evidence type="ECO:0000313" key="20">
    <source>
        <dbReference type="EMBL" id="PLT74499.1"/>
    </source>
</evidence>
<dbReference type="InterPro" id="IPR007227">
    <property type="entry name" value="Cell_shape_determining_MreD"/>
</dbReference>
<evidence type="ECO:0000313" key="12">
    <source>
        <dbReference type="EMBL" id="MCZ7692536.1"/>
    </source>
</evidence>
<evidence type="ECO:0000313" key="25">
    <source>
        <dbReference type="EMBL" id="RHD08404.1"/>
    </source>
</evidence>
<dbReference type="InterPro" id="IPR017225">
    <property type="entry name" value="Cell_shape_determin_MreD_prd"/>
</dbReference>
<evidence type="ECO:0000313" key="9">
    <source>
        <dbReference type="EMBL" id="MCB5493116.1"/>
    </source>
</evidence>
<reference evidence="12" key="8">
    <citation type="submission" date="2022-12" db="EMBL/GenBank/DDBJ databases">
        <title>Genome of R. gnavus strain RSHDN_123.</title>
        <authorList>
            <person name="Abdugheni R."/>
        </authorList>
    </citation>
    <scope>NUCLEOTIDE SEQUENCE</scope>
    <source>
        <strain evidence="12">RSHDN_123</strain>
    </source>
</reference>
<keyword evidence="4 8" id="KW-0812">Transmembrane</keyword>
<dbReference type="RefSeq" id="WP_004842880.1">
    <property type="nucleotide sequence ID" value="NZ_AP031446.1"/>
</dbReference>
<dbReference type="Proteomes" id="UP000260808">
    <property type="component" value="Unassembled WGS sequence"/>
</dbReference>
<dbReference type="Proteomes" id="UP001296581">
    <property type="component" value="Unassembled WGS sequence"/>
</dbReference>
<dbReference type="EMBL" id="JAPZEG010000012">
    <property type="protein sequence ID" value="MDE1204051.1"/>
    <property type="molecule type" value="Genomic_DNA"/>
</dbReference>
<evidence type="ECO:0000313" key="32">
    <source>
        <dbReference type="Proteomes" id="UP000235093"/>
    </source>
</evidence>
<evidence type="ECO:0000313" key="31">
    <source>
        <dbReference type="Proteomes" id="UP000234891"/>
    </source>
</evidence>
<dbReference type="Proteomes" id="UP001297370">
    <property type="component" value="Unassembled WGS sequence"/>
</dbReference>
<evidence type="ECO:0000313" key="15">
    <source>
        <dbReference type="EMBL" id="MDE1204051.1"/>
    </source>
</evidence>
<evidence type="ECO:0000313" key="30">
    <source>
        <dbReference type="Proteomes" id="UP000234849"/>
    </source>
</evidence>
<dbReference type="Pfam" id="PF04093">
    <property type="entry name" value="MreD"/>
    <property type="match status" value="1"/>
</dbReference>
<dbReference type="Proteomes" id="UP000285610">
    <property type="component" value="Unassembled WGS sequence"/>
</dbReference>
<dbReference type="EMBL" id="QRLN01000001">
    <property type="protein sequence ID" value="RHJ16247.1"/>
    <property type="molecule type" value="Genomic_DNA"/>
</dbReference>
<dbReference type="EMBL" id="JAAIRM010000002">
    <property type="protein sequence ID" value="NSI18064.1"/>
    <property type="molecule type" value="Genomic_DNA"/>
</dbReference>
<evidence type="ECO:0000313" key="37">
    <source>
        <dbReference type="Proteomes" id="UP000284472"/>
    </source>
</evidence>
<dbReference type="PROSITE" id="PS51257">
    <property type="entry name" value="PROKAR_LIPOPROTEIN"/>
    <property type="match status" value="1"/>
</dbReference>
<evidence type="ECO:0000313" key="18">
    <source>
        <dbReference type="EMBL" id="NSI64638.1"/>
    </source>
</evidence>
<feature type="transmembrane region" description="Helical" evidence="8">
    <location>
        <begin position="105"/>
        <end position="126"/>
    </location>
</feature>
<dbReference type="EMBL" id="QSIR01000003">
    <property type="protein sequence ID" value="RHD08404.1"/>
    <property type="molecule type" value="Genomic_DNA"/>
</dbReference>
<evidence type="ECO:0000313" key="38">
    <source>
        <dbReference type="Proteomes" id="UP000285610"/>
    </source>
</evidence>
<evidence type="ECO:0000256" key="7">
    <source>
        <dbReference type="ARBA" id="ARBA00023136"/>
    </source>
</evidence>
<evidence type="ECO:0000313" key="34">
    <source>
        <dbReference type="Proteomes" id="UP000283834"/>
    </source>
</evidence>
<dbReference type="Proteomes" id="UP000284472">
    <property type="component" value="Unassembled WGS sequence"/>
</dbReference>
<dbReference type="EMBL" id="JAPRBD010000001">
    <property type="protein sequence ID" value="MCZ0688456.1"/>
    <property type="molecule type" value="Genomic_DNA"/>
</dbReference>
<reference evidence="30 31" key="1">
    <citation type="journal article" date="2017" name="Genome Med.">
        <title>A novel Ruminococcus gnavus clade enriched in inflammatory bowel disease patients.</title>
        <authorList>
            <person name="Hall A.B."/>
            <person name="Yassour M."/>
            <person name="Sauk J."/>
            <person name="Garner A."/>
            <person name="Jiang X."/>
            <person name="Arthur T."/>
            <person name="Lagoudas G.K."/>
            <person name="Vatanen T."/>
            <person name="Fornelos N."/>
            <person name="Wilson R."/>
            <person name="Bertha M."/>
            <person name="Cohen M."/>
            <person name="Garber J."/>
            <person name="Khalili H."/>
            <person name="Gevers D."/>
            <person name="Ananthakrishnan A.N."/>
            <person name="Kugathasan S."/>
            <person name="Lander E.S."/>
            <person name="Blainey P."/>
            <person name="Vlamakis H."/>
            <person name="Xavier R.J."/>
            <person name="Huttenhower C."/>
        </authorList>
    </citation>
    <scope>NUCLEOTIDE SEQUENCE [LARGE SCALE GENOMIC DNA]</scope>
    <source>
        <strain evidence="19 30">RJX1118</strain>
        <strain evidence="20 31">RJX1124</strain>
        <strain evidence="21 32">RJX1125</strain>
    </source>
</reference>
<evidence type="ECO:0000256" key="6">
    <source>
        <dbReference type="ARBA" id="ARBA00022989"/>
    </source>
</evidence>
<feature type="transmembrane region" description="Helical" evidence="8">
    <location>
        <begin position="57"/>
        <end position="85"/>
    </location>
</feature>
<proteinExistence type="inferred from homology"/>
<evidence type="ECO:0000313" key="33">
    <source>
        <dbReference type="Proteomes" id="UP000260808"/>
    </source>
</evidence>
<dbReference type="GeneID" id="57432558"/>
<gene>
    <name evidence="25" type="primary">mreD</name>
    <name evidence="19" type="ORF">CDL18_03550</name>
    <name evidence="21" type="ORF">CDL23_01270</name>
    <name evidence="20" type="ORF">CDL26_02815</name>
    <name evidence="28" type="ORF">DW142_01090</name>
    <name evidence="27" type="ORF">DW243_01485</name>
    <name evidence="26" type="ORF">DW270_02480</name>
    <name evidence="25" type="ORF">DW812_03540</name>
    <name evidence="24" type="ORF">DWX36_08910</name>
    <name evidence="23" type="ORF">DWY88_02650</name>
    <name evidence="29" type="ORF">DWZ50_05230</name>
    <name evidence="22" type="ORF">DXC31_05270</name>
    <name evidence="16" type="ORF">G4958_01575</name>
    <name evidence="18" type="ORF">G4981_05020</name>
    <name evidence="17" type="ORF">G4993_00520</name>
    <name evidence="10" type="ORF">LIQ08_05720</name>
    <name evidence="9" type="ORF">LIQ10_05075</name>
    <name evidence="15" type="ORF">O4N78_10805</name>
    <name evidence="12" type="ORF">O8D18_00505</name>
    <name evidence="11" type="ORF">OZZ16_00740</name>
    <name evidence="14" type="ORF">PNU63_06955</name>
    <name evidence="13" type="ORF">PNW85_03310</name>
</gene>
<evidence type="ECO:0000256" key="5">
    <source>
        <dbReference type="ARBA" id="ARBA00022960"/>
    </source>
</evidence>
<dbReference type="Gene3D" id="1.10.1760.20">
    <property type="match status" value="1"/>
</dbReference>
<evidence type="ECO:0000313" key="17">
    <source>
        <dbReference type="EMBL" id="NSI56892.1"/>
    </source>
</evidence>
<evidence type="ECO:0000256" key="3">
    <source>
        <dbReference type="ARBA" id="ARBA00022475"/>
    </source>
</evidence>
<reference evidence="16" key="3">
    <citation type="journal article" date="2020" name="Cell Host Microbe">
        <title>Functional and Genomic Variation between Human-Derived Isolates of Lachnospiraceae Reveals Inter- and Intra-Species Diversity.</title>
        <authorList>
            <person name="Sorbara M.T."/>
            <person name="Littmann E.R."/>
            <person name="Fontana E."/>
            <person name="Moody T.U."/>
            <person name="Kohout C.E."/>
            <person name="Gjonbalaj M."/>
            <person name="Eaton V."/>
            <person name="Seok R."/>
            <person name="Leiner I.M."/>
            <person name="Pamer E.G."/>
        </authorList>
    </citation>
    <scope>NUCLEOTIDE SEQUENCE</scope>
    <source>
        <strain evidence="18">MSK.11.9</strain>
        <strain evidence="17">MSK.15.32</strain>
        <strain evidence="16">MSK.22.53</strain>
    </source>
</reference>
<dbReference type="EMBL" id="JAPZED010000001">
    <property type="protein sequence ID" value="MCZ7692536.1"/>
    <property type="molecule type" value="Genomic_DNA"/>
</dbReference>
<evidence type="ECO:0000313" key="40">
    <source>
        <dbReference type="Proteomes" id="UP000286137"/>
    </source>
</evidence>
<evidence type="ECO:0000313" key="11">
    <source>
        <dbReference type="EMBL" id="MCZ0688456.1"/>
    </source>
</evidence>
<dbReference type="EMBL" id="QRQE01000009">
    <property type="protein sequence ID" value="RHM79095.1"/>
    <property type="molecule type" value="Genomic_DNA"/>
</dbReference>
<dbReference type="EMBL" id="JAAIRY010000005">
    <property type="protein sequence ID" value="NSI64638.1"/>
    <property type="molecule type" value="Genomic_DNA"/>
</dbReference>
<keyword evidence="7 8" id="KW-0472">Membrane</keyword>
<evidence type="ECO:0000313" key="36">
    <source>
        <dbReference type="Proteomes" id="UP000283992"/>
    </source>
</evidence>
<dbReference type="Proteomes" id="UP001148455">
    <property type="component" value="Unassembled WGS sequence"/>
</dbReference>
<keyword evidence="3" id="KW-1003">Cell membrane</keyword>
<dbReference type="AlphaFoldDB" id="A0A2N5P657"/>
<dbReference type="PIRSF" id="PIRSF037497">
    <property type="entry name" value="MreD_Clostridium/Treponema_prd"/>
    <property type="match status" value="1"/>
</dbReference>
<comment type="subcellular location">
    <subcellularLocation>
        <location evidence="1">Cell membrane</location>
        <topology evidence="1">Multi-pass membrane protein</topology>
    </subcellularLocation>
</comment>
<evidence type="ECO:0000313" key="23">
    <source>
        <dbReference type="EMBL" id="RGQ70640.1"/>
    </source>
</evidence>
<feature type="transmembrane region" description="Helical" evidence="8">
    <location>
        <begin position="132"/>
        <end position="161"/>
    </location>
</feature>
<dbReference type="GO" id="GO:0005886">
    <property type="term" value="C:plasma membrane"/>
    <property type="evidence" value="ECO:0007669"/>
    <property type="project" value="UniProtKB-SubCell"/>
</dbReference>
<evidence type="ECO:0000313" key="39">
    <source>
        <dbReference type="Proteomes" id="UP000285697"/>
    </source>
</evidence>
<dbReference type="Proteomes" id="UP000234891">
    <property type="component" value="Unassembled WGS sequence"/>
</dbReference>
<dbReference type="EMBL" id="NIHT01000001">
    <property type="protein sequence ID" value="PLT77760.1"/>
    <property type="molecule type" value="Genomic_DNA"/>
</dbReference>
<evidence type="ECO:0000313" key="10">
    <source>
        <dbReference type="EMBL" id="MCB5618660.1"/>
    </source>
</evidence>
<evidence type="ECO:0000313" key="13">
    <source>
        <dbReference type="EMBL" id="MDB8685705.1"/>
    </source>
</evidence>
<dbReference type="EMBL" id="QRIS01000002">
    <property type="protein sequence ID" value="RHG88297.1"/>
    <property type="molecule type" value="Genomic_DNA"/>
</dbReference>
<evidence type="ECO:0000313" key="28">
    <source>
        <dbReference type="EMBL" id="RHJ16247.1"/>
    </source>
</evidence>
<evidence type="ECO:0000313" key="22">
    <source>
        <dbReference type="EMBL" id="RGM23990.1"/>
    </source>
</evidence>
<evidence type="ECO:0000313" key="16">
    <source>
        <dbReference type="EMBL" id="NSI18064.1"/>
    </source>
</evidence>
<dbReference type="GO" id="GO:0008360">
    <property type="term" value="P:regulation of cell shape"/>
    <property type="evidence" value="ECO:0007669"/>
    <property type="project" value="UniProtKB-KW"/>
</dbReference>
<dbReference type="EMBL" id="JAJBNC010000006">
    <property type="protein sequence ID" value="MCB5493116.1"/>
    <property type="molecule type" value="Genomic_DNA"/>
</dbReference>
<dbReference type="EMBL" id="JAJBOM010000005">
    <property type="protein sequence ID" value="MCB5618660.1"/>
    <property type="molecule type" value="Genomic_DNA"/>
</dbReference>
<organism evidence="25 37">
    <name type="scientific">Mediterraneibacter gnavus</name>
    <name type="common">Ruminococcus gnavus</name>
    <dbReference type="NCBI Taxonomy" id="33038"/>
    <lineage>
        <taxon>Bacteria</taxon>
        <taxon>Bacillati</taxon>
        <taxon>Bacillota</taxon>
        <taxon>Clostridia</taxon>
        <taxon>Lachnospirales</taxon>
        <taxon>Lachnospiraceae</taxon>
        <taxon>Mediterraneibacter</taxon>
    </lineage>
</organism>
<dbReference type="Proteomes" id="UP001212160">
    <property type="component" value="Unassembled WGS sequence"/>
</dbReference>
<dbReference type="Proteomes" id="UP001296580">
    <property type="component" value="Unassembled WGS sequence"/>
</dbReference>
<evidence type="ECO:0000313" key="27">
    <source>
        <dbReference type="EMBL" id="RHG88297.1"/>
    </source>
</evidence>
<comment type="caution">
    <text evidence="25">The sequence shown here is derived from an EMBL/GenBank/DDBJ whole genome shotgun (WGS) entry which is preliminary data.</text>
</comment>
<keyword evidence="5" id="KW-0133">Cell shape</keyword>
<evidence type="ECO:0000313" key="14">
    <source>
        <dbReference type="EMBL" id="MDB8738515.1"/>
    </source>
</evidence>
<evidence type="ECO:0000313" key="35">
    <source>
        <dbReference type="Proteomes" id="UP000283981"/>
    </source>
</evidence>
<dbReference type="EMBL" id="JAQMLR010000005">
    <property type="protein sequence ID" value="MDB8738515.1"/>
    <property type="molecule type" value="Genomic_DNA"/>
</dbReference>
<accession>A0A2N5P657</accession>
<dbReference type="EMBL" id="NIHS01000003">
    <property type="protein sequence ID" value="PLT74499.1"/>
    <property type="molecule type" value="Genomic_DNA"/>
</dbReference>
<reference evidence="33 34" key="2">
    <citation type="submission" date="2018-08" db="EMBL/GenBank/DDBJ databases">
        <title>A genome reference for cultivated species of the human gut microbiota.</title>
        <authorList>
            <person name="Zou Y."/>
            <person name="Xue W."/>
            <person name="Luo G."/>
        </authorList>
    </citation>
    <scope>NUCLEOTIDE SEQUENCE [LARGE SCALE GENOMIC DNA]</scope>
    <source>
        <strain evidence="24 34">AF19-16AC</strain>
        <strain evidence="23 40">AF27-4BH</strain>
        <strain evidence="29 38">AF33-12</strain>
        <strain evidence="28 36">AM12-54</strain>
        <strain evidence="27 35">AM21-18</strain>
        <strain evidence="26 39">AM22-7AC</strain>
        <strain evidence="25 37">AM32-6</strain>
        <strain evidence="22 33">TF01-20-2</strain>
    </source>
</reference>
<dbReference type="EMBL" id="QRWQ01000007">
    <property type="protein sequence ID" value="RGT38780.1"/>
    <property type="molecule type" value="Genomic_DNA"/>
</dbReference>
<evidence type="ECO:0000313" key="26">
    <source>
        <dbReference type="EMBL" id="RHG21885.1"/>
    </source>
</evidence>
<dbReference type="EMBL" id="NIHM01000003">
    <property type="protein sequence ID" value="PLT57277.1"/>
    <property type="molecule type" value="Genomic_DNA"/>
</dbReference>
<sequence>MKKIKLKRFVITVVIMLACYLLQCTLFPSLELASVKPNLLLIVTAAYGFMRGPKTGMWIGFFSGLLIDIQFGTVLGLYALIYLMIGYVNGLFSETYFDEDIKLPLLLIAGSEFVYGLLIYFLMFMLRGEFDFVYYLMHVIIPELIYTVGVTLILYQLILWINQKLEAEEKRSASKFV</sequence>
<evidence type="ECO:0000256" key="1">
    <source>
        <dbReference type="ARBA" id="ARBA00004651"/>
    </source>
</evidence>
<evidence type="ECO:0000313" key="19">
    <source>
        <dbReference type="EMBL" id="PLT57277.1"/>
    </source>
</evidence>
<dbReference type="Proteomes" id="UP000283992">
    <property type="component" value="Unassembled WGS sequence"/>
</dbReference>
<reference evidence="15" key="7">
    <citation type="submission" date="2022-12" db="EMBL/GenBank/DDBJ databases">
        <title>Genome of R. gnavus strain RSHDN_120.</title>
        <authorList>
            <person name="Abdugheni R."/>
        </authorList>
    </citation>
    <scope>NUCLEOTIDE SEQUENCE</scope>
    <source>
        <strain evidence="15">RSHDN_120</strain>
    </source>
</reference>
<dbReference type="Proteomes" id="UP000235093">
    <property type="component" value="Unassembled WGS sequence"/>
</dbReference>
<protein>
    <submittedName>
        <fullName evidence="25">Rod shape-determining protein MreD</fullName>
    </submittedName>
</protein>
<dbReference type="Proteomes" id="UP001296643">
    <property type="component" value="Unassembled WGS sequence"/>
</dbReference>
<dbReference type="EMBL" id="JAAIRV010000001">
    <property type="protein sequence ID" value="NSI56892.1"/>
    <property type="molecule type" value="Genomic_DNA"/>
</dbReference>
<evidence type="ECO:0000313" key="21">
    <source>
        <dbReference type="EMBL" id="PLT77760.1"/>
    </source>
</evidence>
<evidence type="ECO:0000256" key="8">
    <source>
        <dbReference type="SAM" id="Phobius"/>
    </source>
</evidence>
<dbReference type="Proteomes" id="UP001149331">
    <property type="component" value="Unassembled WGS sequence"/>
</dbReference>
<dbReference type="EMBL" id="QSSX01000009">
    <property type="protein sequence ID" value="RGM23990.1"/>
    <property type="molecule type" value="Genomic_DNA"/>
</dbReference>
<reference evidence="13" key="9">
    <citation type="submission" date="2023-01" db="EMBL/GenBank/DDBJ databases">
        <title>Human gut microbiome strain richness.</title>
        <authorList>
            <person name="Chen-Liaw A."/>
        </authorList>
    </citation>
    <scope>NUCLEOTIDE SEQUENCE</scope>
    <source>
        <strain evidence="14">1001217st1_A9_1001217B_191108</strain>
        <strain evidence="13">RTP21484st1_H11_RTP21484_190118</strain>
    </source>
</reference>
<dbReference type="NCBIfam" id="TIGR03426">
    <property type="entry name" value="shape_MreD"/>
    <property type="match status" value="1"/>
</dbReference>
<dbReference type="Proteomes" id="UP000283834">
    <property type="component" value="Unassembled WGS sequence"/>
</dbReference>
<dbReference type="Proteomes" id="UP000283981">
    <property type="component" value="Unassembled WGS sequence"/>
</dbReference>
<evidence type="ECO:0000313" key="29">
    <source>
        <dbReference type="EMBL" id="RHM79095.1"/>
    </source>
</evidence>
<evidence type="ECO:0000256" key="4">
    <source>
        <dbReference type="ARBA" id="ARBA00022692"/>
    </source>
</evidence>